<proteinExistence type="predicted"/>
<dbReference type="KEGG" id="amog:QRX60_17780"/>
<dbReference type="AlphaFoldDB" id="A0A9Y2JYG7"/>
<dbReference type="RefSeq" id="WP_286001891.1">
    <property type="nucleotide sequence ID" value="NZ_CP127295.1"/>
</dbReference>
<feature type="region of interest" description="Disordered" evidence="1">
    <location>
        <begin position="39"/>
        <end position="58"/>
    </location>
</feature>
<reference evidence="2 3" key="1">
    <citation type="submission" date="2023-06" db="EMBL/GenBank/DDBJ databases">
        <authorList>
            <person name="Oyuntsetseg B."/>
            <person name="Kim S.B."/>
        </authorList>
    </citation>
    <scope>NUCLEOTIDE SEQUENCE [LARGE SCALE GENOMIC DNA]</scope>
    <source>
        <strain evidence="2 3">4-36</strain>
    </source>
</reference>
<evidence type="ECO:0000313" key="3">
    <source>
        <dbReference type="Proteomes" id="UP001239397"/>
    </source>
</evidence>
<evidence type="ECO:0000313" key="2">
    <source>
        <dbReference type="EMBL" id="WIY05607.1"/>
    </source>
</evidence>
<dbReference type="Proteomes" id="UP001239397">
    <property type="component" value="Chromosome"/>
</dbReference>
<dbReference type="EMBL" id="CP127295">
    <property type="protein sequence ID" value="WIY05607.1"/>
    <property type="molecule type" value="Genomic_DNA"/>
</dbReference>
<gene>
    <name evidence="2" type="ORF">QRX60_17780</name>
</gene>
<accession>A0A9Y2JYG7</accession>
<evidence type="ECO:0000256" key="1">
    <source>
        <dbReference type="SAM" id="MobiDB-lite"/>
    </source>
</evidence>
<name>A0A9Y2JYG7_9PSEU</name>
<protein>
    <submittedName>
        <fullName evidence="2">Uncharacterized protein</fullName>
    </submittedName>
</protein>
<sequence length="58" mass="5911">MTRSDLTDVADLRSAGGHPDLVLAGAMLSGVVTPQQADLVSEVSSTTTTGRPRPSDTA</sequence>
<keyword evidence="3" id="KW-1185">Reference proteome</keyword>
<organism evidence="2 3">
    <name type="scientific">Amycolatopsis mongoliensis</name>
    <dbReference type="NCBI Taxonomy" id="715475"/>
    <lineage>
        <taxon>Bacteria</taxon>
        <taxon>Bacillati</taxon>
        <taxon>Actinomycetota</taxon>
        <taxon>Actinomycetes</taxon>
        <taxon>Pseudonocardiales</taxon>
        <taxon>Pseudonocardiaceae</taxon>
        <taxon>Amycolatopsis</taxon>
    </lineage>
</organism>